<dbReference type="PATRIC" id="fig|913082.3.peg.405"/>
<name>G5QV57_SALSE</name>
<reference evidence="1 2" key="1">
    <citation type="journal article" date="2011" name="BMC Genomics">
        <title>Genome sequencing reveals diversification of virulence factor content and possible host adaptation in distinct subpopulations of Salmonella enterica.</title>
        <authorList>
            <person name="den Bakker H.C."/>
            <person name="Moreno Switt A.I."/>
            <person name="Govoni G."/>
            <person name="Cummings C.A."/>
            <person name="Ranieri M.L."/>
            <person name="Degoricija L."/>
            <person name="Hoelzer K."/>
            <person name="Rodriguez-Rivera L.D."/>
            <person name="Brown S."/>
            <person name="Bolchacova E."/>
            <person name="Furtado M.R."/>
            <person name="Wiedmann M."/>
        </authorList>
    </citation>
    <scope>NUCLEOTIDE SEQUENCE [LARGE SCALE GENOMIC DNA]</scope>
    <source>
        <strain evidence="1 2">A4-543</strain>
    </source>
</reference>
<organism evidence="1 2">
    <name type="scientific">Salmonella enterica subsp. enterica serovar Senftenberg str. A4-543</name>
    <dbReference type="NCBI Taxonomy" id="913082"/>
    <lineage>
        <taxon>Bacteria</taxon>
        <taxon>Pseudomonadati</taxon>
        <taxon>Pseudomonadota</taxon>
        <taxon>Gammaproteobacteria</taxon>
        <taxon>Enterobacterales</taxon>
        <taxon>Enterobacteriaceae</taxon>
        <taxon>Salmonella</taxon>
    </lineage>
</organism>
<comment type="caution">
    <text evidence="1">The sequence shown here is derived from an EMBL/GenBank/DDBJ whole genome shotgun (WGS) entry which is preliminary data.</text>
</comment>
<accession>G5QV57</accession>
<proteinExistence type="predicted"/>
<dbReference type="AlphaFoldDB" id="G5QV57"/>
<dbReference type="BioCyc" id="SENT913082:G120J-4135-MONOMER"/>
<gene>
    <name evidence="1" type="ORF">LTSESEN_0509</name>
</gene>
<evidence type="ECO:0000313" key="2">
    <source>
        <dbReference type="Proteomes" id="UP000005065"/>
    </source>
</evidence>
<evidence type="ECO:0000313" key="1">
    <source>
        <dbReference type="EMBL" id="EHC94245.1"/>
    </source>
</evidence>
<protein>
    <submittedName>
        <fullName evidence="1">Uncharacterized protein</fullName>
    </submittedName>
</protein>
<sequence length="44" mass="4813">MPWSTRPGKTLARVTVARMLLAAEQQGTVCDALRLGIKNMTLNV</sequence>
<dbReference type="EMBL" id="AFCU01000169">
    <property type="protein sequence ID" value="EHC94245.1"/>
    <property type="molecule type" value="Genomic_DNA"/>
</dbReference>
<dbReference type="Proteomes" id="UP000005065">
    <property type="component" value="Unassembled WGS sequence"/>
</dbReference>